<sequence length="719" mass="81195">MIEHYRYGRIDDEGNWSEEKKQKKQSTTTTTTTTATSTATPKQTEANDGKFENPYRIVTTPPPTQPEIGINDTTSRAPSVEDPHGNIPPPAFPADPGPFTEGIRLLLFKTMPDLHPIVVNTLSAFDWTFAEYVLNNAMHPGAIIQAMTSDTLKWVTEHVANFPEILAGSDGQTVYNFFGKVPYPCQFFQSLAKSIRDQLVFKNNWLQYCEPIPVKTTAVPIHTTPQPLFNEEIIGIIRKKIPNFSLLLEIVPFEKFQSNNPKAIALFKLIQNISDEDAKKANKLFNQLTAKMTRQEAADIFLNGIREFAGSLTVRDSWRKSHSATLSSPPLTNVTGLSQPPLSPPVISSMLSKLRSKHQGGHRLSLFSNVRFESREDEKPLQFGQDVSSSDQWVPQSSAPGWNNECPNCPRQPYVWPKNCPNCPQPESQPVPLPPEFQDPCRQNFHWRRHPHAVRIQDTNCEPYGCGYYYGASYGYSWSALYTHYPGYDDDMRISSEVKREILASMPNIAYCSANQLFFVHPSFARYIIARHLDTARLLSYMDEPVLYKMLAINPGLTERIATFTAVQITSIFARTFNHCHFLDKFPSYARNVITLKVKQLEVCNPRTTITGTATGSLTKGRNKSLFSNDEITAIETKIPKFRKLIPLIPMEKAEKVKLKAKNSFNSLFILLPAHVIEKINSFLESTSNLEATSPGIIAEKVIGKSDDFYSNLVRRMFV</sequence>
<feature type="compositionally biased region" description="Low complexity" evidence="1">
    <location>
        <begin position="25"/>
        <end position="44"/>
    </location>
</feature>
<dbReference type="STRING" id="102285.A0A158QJ67"/>
<dbReference type="EMBL" id="UZAE01013348">
    <property type="protein sequence ID" value="VDO09414.1"/>
    <property type="molecule type" value="Genomic_DNA"/>
</dbReference>
<evidence type="ECO:0000313" key="3">
    <source>
        <dbReference type="Proteomes" id="UP000278807"/>
    </source>
</evidence>
<feature type="compositionally biased region" description="Basic and acidic residues" evidence="1">
    <location>
        <begin position="1"/>
        <end position="21"/>
    </location>
</feature>
<dbReference type="AlphaFoldDB" id="A0A158QJ67"/>
<dbReference type="Proteomes" id="UP000278807">
    <property type="component" value="Unassembled WGS sequence"/>
</dbReference>
<name>A0A158QJ67_RODNA</name>
<organism evidence="4">
    <name type="scientific">Rodentolepis nana</name>
    <name type="common">Dwarf tapeworm</name>
    <name type="synonym">Hymenolepis nana</name>
    <dbReference type="NCBI Taxonomy" id="102285"/>
    <lineage>
        <taxon>Eukaryota</taxon>
        <taxon>Metazoa</taxon>
        <taxon>Spiralia</taxon>
        <taxon>Lophotrochozoa</taxon>
        <taxon>Platyhelminthes</taxon>
        <taxon>Cestoda</taxon>
        <taxon>Eucestoda</taxon>
        <taxon>Cyclophyllidea</taxon>
        <taxon>Hymenolepididae</taxon>
        <taxon>Rodentolepis</taxon>
    </lineage>
</organism>
<dbReference type="WBParaSite" id="HNAJ_0001105701-mRNA-1">
    <property type="protein sequence ID" value="HNAJ_0001105701-mRNA-1"/>
    <property type="gene ID" value="HNAJ_0001105701"/>
</dbReference>
<evidence type="ECO:0000313" key="4">
    <source>
        <dbReference type="WBParaSite" id="HNAJ_0001105701-mRNA-1"/>
    </source>
</evidence>
<accession>A0A158QJ67</accession>
<reference evidence="2 3" key="2">
    <citation type="submission" date="2018-11" db="EMBL/GenBank/DDBJ databases">
        <authorList>
            <consortium name="Pathogen Informatics"/>
        </authorList>
    </citation>
    <scope>NUCLEOTIDE SEQUENCE [LARGE SCALE GENOMIC DNA]</scope>
</reference>
<feature type="region of interest" description="Disordered" evidence="1">
    <location>
        <begin position="1"/>
        <end position="82"/>
    </location>
</feature>
<reference evidence="4" key="1">
    <citation type="submission" date="2016-04" db="UniProtKB">
        <authorList>
            <consortium name="WormBaseParasite"/>
        </authorList>
    </citation>
    <scope>IDENTIFICATION</scope>
</reference>
<dbReference type="OrthoDB" id="10587968at2759"/>
<gene>
    <name evidence="2" type="ORF">HNAJ_LOCUS11047</name>
</gene>
<keyword evidence="3" id="KW-1185">Reference proteome</keyword>
<proteinExistence type="predicted"/>
<evidence type="ECO:0000313" key="2">
    <source>
        <dbReference type="EMBL" id="VDO09414.1"/>
    </source>
</evidence>
<protein>
    <submittedName>
        <fullName evidence="4">Integrase catalytic domain-containing protein</fullName>
    </submittedName>
</protein>
<evidence type="ECO:0000256" key="1">
    <source>
        <dbReference type="SAM" id="MobiDB-lite"/>
    </source>
</evidence>